<feature type="domain" description="Glycosyl hydrolase family 36 C-terminal" evidence="8">
    <location>
        <begin position="639"/>
        <end position="723"/>
    </location>
</feature>
<dbReference type="Pfam" id="PF16874">
    <property type="entry name" value="Glyco_hydro_36C"/>
    <property type="match status" value="1"/>
</dbReference>
<feature type="active site" description="Nucleophile" evidence="6">
    <location>
        <position position="467"/>
    </location>
</feature>
<dbReference type="InterPro" id="IPR013780">
    <property type="entry name" value="Glyco_hydro_b"/>
</dbReference>
<evidence type="ECO:0000313" key="10">
    <source>
        <dbReference type="EMBL" id="QGY46499.1"/>
    </source>
</evidence>
<dbReference type="PANTHER" id="PTHR43053">
    <property type="entry name" value="GLYCOSIDASE FAMILY 31"/>
    <property type="match status" value="1"/>
</dbReference>
<dbReference type="EMBL" id="CP046401">
    <property type="protein sequence ID" value="QGY46499.1"/>
    <property type="molecule type" value="Genomic_DNA"/>
</dbReference>
<dbReference type="PIRSF" id="PIRSF005536">
    <property type="entry name" value="Agal"/>
    <property type="match status" value="1"/>
</dbReference>
<feature type="binding site" evidence="7">
    <location>
        <position position="429"/>
    </location>
    <ligand>
        <name>substrate</name>
    </ligand>
</feature>
<evidence type="ECO:0000256" key="6">
    <source>
        <dbReference type="PIRSR" id="PIRSR005536-1"/>
    </source>
</evidence>
<dbReference type="Gene3D" id="2.70.98.60">
    <property type="entry name" value="alpha-galactosidase from lactobacil brevis"/>
    <property type="match status" value="1"/>
</dbReference>
<evidence type="ECO:0000259" key="9">
    <source>
        <dbReference type="Pfam" id="PF16875"/>
    </source>
</evidence>
<feature type="binding site" evidence="7">
    <location>
        <begin position="349"/>
        <end position="350"/>
    </location>
    <ligand>
        <name>substrate</name>
    </ligand>
</feature>
<dbReference type="EC" id="3.2.1.22" evidence="2 5"/>
<comment type="similarity">
    <text evidence="5">Belongs to the glycosyl hydrolase.</text>
</comment>
<organism evidence="10 11">
    <name type="scientific">Maribellus comscasis</name>
    <dbReference type="NCBI Taxonomy" id="2681766"/>
    <lineage>
        <taxon>Bacteria</taxon>
        <taxon>Pseudomonadati</taxon>
        <taxon>Bacteroidota</taxon>
        <taxon>Bacteroidia</taxon>
        <taxon>Marinilabiliales</taxon>
        <taxon>Prolixibacteraceae</taxon>
        <taxon>Maribellus</taxon>
    </lineage>
</organism>
<evidence type="ECO:0000256" key="2">
    <source>
        <dbReference type="ARBA" id="ARBA00012755"/>
    </source>
</evidence>
<name>A0A6I6JYT9_9BACT</name>
<dbReference type="InterPro" id="IPR038417">
    <property type="entry name" value="Alpga-gal_N_sf"/>
</dbReference>
<dbReference type="InterPro" id="IPR050985">
    <property type="entry name" value="Alpha-glycosidase_related"/>
</dbReference>
<feature type="domain" description="Glycosyl hydrolase family 36 N-terminal" evidence="9">
    <location>
        <begin position="66"/>
        <end position="269"/>
    </location>
</feature>
<evidence type="ECO:0000313" key="11">
    <source>
        <dbReference type="Proteomes" id="UP000428260"/>
    </source>
</evidence>
<keyword evidence="11" id="KW-1185">Reference proteome</keyword>
<dbReference type="AlphaFoldDB" id="A0A6I6JYT9"/>
<keyword evidence="3 5" id="KW-0378">Hydrolase</keyword>
<dbReference type="GO" id="GO:0004557">
    <property type="term" value="F:alpha-galactosidase activity"/>
    <property type="evidence" value="ECO:0007669"/>
    <property type="project" value="UniProtKB-UniRule"/>
</dbReference>
<dbReference type="InterPro" id="IPR031704">
    <property type="entry name" value="Glyco_hydro_36_N"/>
</dbReference>
<keyword evidence="4 5" id="KW-0326">Glycosidase</keyword>
<evidence type="ECO:0000259" key="8">
    <source>
        <dbReference type="Pfam" id="PF16874"/>
    </source>
</evidence>
<dbReference type="FunFam" id="3.20.20.70:FF:000118">
    <property type="entry name" value="Alpha-galactosidase"/>
    <property type="match status" value="1"/>
</dbReference>
<evidence type="ECO:0000256" key="5">
    <source>
        <dbReference type="PIRNR" id="PIRNR005536"/>
    </source>
</evidence>
<feature type="binding site" evidence="7">
    <location>
        <begin position="465"/>
        <end position="469"/>
    </location>
    <ligand>
        <name>substrate</name>
    </ligand>
</feature>
<sequence>MKPIKLLFLLLLIVIITLKVKADDRSYRIETKNTTLVFTGEKGEKFLFRYYGVKSGDLSKISTSGVGVREEAYPTFGINCIEEKALRVSHSDGNISTDLYLESVETTKPDDNTSLTTVKLYDDKYPFTVTLFYRAYFNEDVIEAWSVISHKEKEPVTLYRFASFYIPVYSFNPWLTHFHGHWGGEFNLVEEKLERGMKVIKNRNGIRGTQCDNPSFMLSLDGKPSENEGEVIAGTLSWTGTYKLSFDSDTRNRVNIIAGINEDVSRIVLNSGEEFRTPAFILTYSRNGKGQASRNLHSWARNYGIRDGHKERMVLLNSWEGVYFDISEDKMLNMINDIAALGGELFVMDDGWFGEKYPRNDATTSLGDWGVNTEKLPNGLEPLIERAKSKNIKFGIWLEPEMVNLKSELAEKHPDWIVHQPNRETVMGRGGSQMLLDLCNPEVQDFVFHTIHDLLVKHPGIGYIKWDANHFMTNIGSSVLSPNNQSRFYVEYHKGLQKTLNRIVQAHPDVVMQACSSGGGRVTYGYLKYFHEYWTSDNTDALSRIYMQWGTSHIFPAINMASHVSVSPNHQTDRELPLKFRFDVAMTGRLGMEMQPKDLSPEEWQFSKEAVQMYKSIRDVIQFGDLYRLISPYENNGSASLMYVSPGKERAVFFTFNLKENLKYVNPPIRLGGLDPDKKYRITEINKASEQNLRFEGQVFTGEFLMVIGLRVNMRKAFQSIILEVTEID</sequence>
<evidence type="ECO:0000256" key="1">
    <source>
        <dbReference type="ARBA" id="ARBA00001255"/>
    </source>
</evidence>
<evidence type="ECO:0000256" key="7">
    <source>
        <dbReference type="PIRSR" id="PIRSR005536-2"/>
    </source>
</evidence>
<comment type="catalytic activity">
    <reaction evidence="1 5">
        <text>Hydrolysis of terminal, non-reducing alpha-D-galactose residues in alpha-D-galactosides, including galactose oligosaccharides, galactomannans and galactolipids.</text>
        <dbReference type="EC" id="3.2.1.22"/>
    </reaction>
</comment>
<protein>
    <recommendedName>
        <fullName evidence="2 5">Alpha-galactosidase</fullName>
        <ecNumber evidence="2 5">3.2.1.22</ecNumber>
    </recommendedName>
</protein>
<dbReference type="Gene3D" id="3.20.20.70">
    <property type="entry name" value="Aldolase class I"/>
    <property type="match status" value="1"/>
</dbReference>
<feature type="active site" description="Proton donor" evidence="6">
    <location>
        <position position="537"/>
    </location>
</feature>
<dbReference type="Pfam" id="PF16875">
    <property type="entry name" value="Glyco_hydro_36N"/>
    <property type="match status" value="1"/>
</dbReference>
<dbReference type="CDD" id="cd14791">
    <property type="entry name" value="GH36"/>
    <property type="match status" value="1"/>
</dbReference>
<evidence type="ECO:0000256" key="3">
    <source>
        <dbReference type="ARBA" id="ARBA00022801"/>
    </source>
</evidence>
<dbReference type="RefSeq" id="WP_158869630.1">
    <property type="nucleotide sequence ID" value="NZ_CP046401.1"/>
</dbReference>
<feature type="binding site" evidence="7">
    <location>
        <position position="515"/>
    </location>
    <ligand>
        <name>substrate</name>
    </ligand>
</feature>
<gene>
    <name evidence="10" type="ORF">GM418_23395</name>
</gene>
<dbReference type="InterPro" id="IPR031705">
    <property type="entry name" value="Glyco_hydro_36_C"/>
</dbReference>
<accession>A0A6I6JYT9</accession>
<dbReference type="GO" id="GO:0016052">
    <property type="term" value="P:carbohydrate catabolic process"/>
    <property type="evidence" value="ECO:0007669"/>
    <property type="project" value="InterPro"/>
</dbReference>
<reference evidence="10 11" key="1">
    <citation type="submission" date="2019-11" db="EMBL/GenBank/DDBJ databases">
        <authorList>
            <person name="Zheng R.K."/>
            <person name="Sun C.M."/>
        </authorList>
    </citation>
    <scope>NUCLEOTIDE SEQUENCE [LARGE SCALE GENOMIC DNA]</scope>
    <source>
        <strain evidence="10 11">WC007</strain>
    </source>
</reference>
<dbReference type="PRINTS" id="PR00743">
    <property type="entry name" value="GLHYDRLASE36"/>
</dbReference>
<dbReference type="KEGG" id="mcos:GM418_23395"/>
<evidence type="ECO:0000256" key="4">
    <source>
        <dbReference type="ARBA" id="ARBA00023295"/>
    </source>
</evidence>
<proteinExistence type="inferred from homology"/>
<dbReference type="InterPro" id="IPR002252">
    <property type="entry name" value="Glyco_hydro_36"/>
</dbReference>
<feature type="binding site" evidence="7">
    <location>
        <position position="182"/>
    </location>
    <ligand>
        <name>substrate</name>
    </ligand>
</feature>
<dbReference type="Proteomes" id="UP000428260">
    <property type="component" value="Chromosome"/>
</dbReference>
<dbReference type="PANTHER" id="PTHR43053:SF3">
    <property type="entry name" value="ALPHA-GALACTOSIDASE C-RELATED"/>
    <property type="match status" value="1"/>
</dbReference>
<feature type="binding site" evidence="7">
    <location>
        <position position="537"/>
    </location>
    <ligand>
        <name>substrate</name>
    </ligand>
</feature>
<dbReference type="Pfam" id="PF02065">
    <property type="entry name" value="Melibiase"/>
    <property type="match status" value="1"/>
</dbReference>
<dbReference type="Gene3D" id="2.60.40.1180">
    <property type="entry name" value="Golgi alpha-mannosidase II"/>
    <property type="match status" value="1"/>
</dbReference>
<dbReference type="InterPro" id="IPR013785">
    <property type="entry name" value="Aldolase_TIM"/>
</dbReference>
<dbReference type="SUPFAM" id="SSF51445">
    <property type="entry name" value="(Trans)glycosidases"/>
    <property type="match status" value="1"/>
</dbReference>
<dbReference type="InterPro" id="IPR017853">
    <property type="entry name" value="GH"/>
</dbReference>